<dbReference type="GO" id="GO:0008757">
    <property type="term" value="F:S-adenosylmethionine-dependent methyltransferase activity"/>
    <property type="evidence" value="ECO:0007669"/>
    <property type="project" value="InterPro"/>
</dbReference>
<dbReference type="PANTHER" id="PTHR23245">
    <property type="entry name" value="TRNA METHYLTRANSFERASE"/>
    <property type="match status" value="1"/>
</dbReference>
<dbReference type="Proteomes" id="UP000076874">
    <property type="component" value="Unassembled WGS sequence"/>
</dbReference>
<dbReference type="SUPFAM" id="SSF53335">
    <property type="entry name" value="S-adenosyl-L-methionine-dependent methyltransferases"/>
    <property type="match status" value="1"/>
</dbReference>
<dbReference type="GO" id="GO:0008175">
    <property type="term" value="F:tRNA methyltransferase activity"/>
    <property type="evidence" value="ECO:0007669"/>
    <property type="project" value="TreeGrafter"/>
</dbReference>
<dbReference type="InterPro" id="IPR029063">
    <property type="entry name" value="SAM-dependent_MTases_sf"/>
</dbReference>
<evidence type="ECO:0000313" key="6">
    <source>
        <dbReference type="Proteomes" id="UP000076874"/>
    </source>
</evidence>
<gene>
    <name evidence="5" type="ORF">SPI_08023</name>
</gene>
<feature type="compositionally biased region" description="Basic and acidic residues" evidence="3">
    <location>
        <begin position="16"/>
        <end position="55"/>
    </location>
</feature>
<name>A0A167NQT1_9HYPO</name>
<organism evidence="5 6">
    <name type="scientific">Niveomyces insectorum RCEF 264</name>
    <dbReference type="NCBI Taxonomy" id="1081102"/>
    <lineage>
        <taxon>Eukaryota</taxon>
        <taxon>Fungi</taxon>
        <taxon>Dikarya</taxon>
        <taxon>Ascomycota</taxon>
        <taxon>Pezizomycotina</taxon>
        <taxon>Sordariomycetes</taxon>
        <taxon>Hypocreomycetidae</taxon>
        <taxon>Hypocreales</taxon>
        <taxon>Cordycipitaceae</taxon>
        <taxon>Niveomyces</taxon>
    </lineage>
</organism>
<keyword evidence="6" id="KW-1185">Reference proteome</keyword>
<dbReference type="STRING" id="1081102.A0A167NQT1"/>
<feature type="domain" description="SAM-dependent methyltransferase TRM5/TYW2-type" evidence="4">
    <location>
        <begin position="193"/>
        <end position="540"/>
    </location>
</feature>
<dbReference type="Gene3D" id="3.40.50.150">
    <property type="entry name" value="Vaccinia Virus protein VP39"/>
    <property type="match status" value="1"/>
</dbReference>
<dbReference type="OrthoDB" id="2387925at2759"/>
<dbReference type="AlphaFoldDB" id="A0A167NQT1"/>
<evidence type="ECO:0000256" key="3">
    <source>
        <dbReference type="SAM" id="MobiDB-lite"/>
    </source>
</evidence>
<evidence type="ECO:0000256" key="2">
    <source>
        <dbReference type="ARBA" id="ARBA00049400"/>
    </source>
</evidence>
<evidence type="ECO:0000259" key="4">
    <source>
        <dbReference type="PROSITE" id="PS51684"/>
    </source>
</evidence>
<comment type="catalytic activity">
    <reaction evidence="2">
        <text>4-demethylwyosine(37) in tRNA(Phe) + S-adenosyl-L-methionine = 4-demethyl-7-[(3S)-3-amino-3-carboxypropyl]wyosine(37) in tRNA(Phe) + S-methyl-5'-thioadenosine + H(+)</text>
        <dbReference type="Rhea" id="RHEA:36355"/>
        <dbReference type="Rhea" id="RHEA-COMP:10164"/>
        <dbReference type="Rhea" id="RHEA-COMP:10378"/>
        <dbReference type="ChEBI" id="CHEBI:15378"/>
        <dbReference type="ChEBI" id="CHEBI:17509"/>
        <dbReference type="ChEBI" id="CHEBI:59789"/>
        <dbReference type="ChEBI" id="CHEBI:64315"/>
        <dbReference type="ChEBI" id="CHEBI:73550"/>
        <dbReference type="EC" id="2.5.1.114"/>
    </reaction>
</comment>
<dbReference type="InterPro" id="IPR030382">
    <property type="entry name" value="MeTrfase_TRM5/TYW2"/>
</dbReference>
<evidence type="ECO:0000256" key="1">
    <source>
        <dbReference type="ARBA" id="ARBA00012265"/>
    </source>
</evidence>
<proteinExistence type="predicted"/>
<dbReference type="PIRSF" id="PIRSF038972">
    <property type="entry name" value="Trm12"/>
    <property type="match status" value="1"/>
</dbReference>
<protein>
    <recommendedName>
        <fullName evidence="1">tRNA(Phe) (4-demethylwyosine(37)-C(7)) aminocarboxypropyltransferase</fullName>
        <ecNumber evidence="1">2.5.1.114</ecNumber>
    </recommendedName>
</protein>
<dbReference type="GO" id="GO:0031591">
    <property type="term" value="P:wybutosine biosynthetic process"/>
    <property type="evidence" value="ECO:0007669"/>
    <property type="project" value="InterPro"/>
</dbReference>
<dbReference type="PANTHER" id="PTHR23245:SF25">
    <property type="entry name" value="TRNA WYBUTOSINE-SYNTHESIZING PROTEIN 2 HOMOLOG"/>
    <property type="match status" value="1"/>
</dbReference>
<sequence length="541" mass="58014">MRPGRDGTGEQAAAAGEREPTGHDRSQNEDARRRGNGIRDEERTEKRPKKPKPESKIAVVVRRWLGDVLPTLSFPSLSQGSALLAGAVEALVAQAPKHWVVYEPMVLLPTGSFGFSREGSTAVSEPAPEPVSALLSNTVSTMPCWQMVLAAVSPVQQDQLWCDILRALSPKKGSSGDGGADGHSTQLTHLAVNESIPLHVPVQVEDDLVDGGMGAGGANNVLRSPTGLRPLYGDFGPVDVAAPEPSEADFARAFWVSTKQNGLYQTWAPRWSMFSRGNIKEKARLLAWPETHGANAATAAASAAANTGAERAPWAVDLYAGIGYFVFSYARRGLRVLGWELNPWSAEALRRGAARNGWTVRVVRGAAALARPTADVVFGANGRGEDNAAPPQIVLFVEDNQKAARRLSELRAAHERAGRQKTAFSVVHVNCGLLPTSRPTWRTAWDAVVSGGRGRGGGIGQPWCGWLHLHENVGVADVDRERAALQALVDVWTAETTEATEATGEASARGTIRGRVEHVELVKTFAPGVWHCVFDVRVDGC</sequence>
<evidence type="ECO:0000313" key="5">
    <source>
        <dbReference type="EMBL" id="OAA55816.1"/>
    </source>
</evidence>
<dbReference type="EMBL" id="AZHD01000018">
    <property type="protein sequence ID" value="OAA55816.1"/>
    <property type="molecule type" value="Genomic_DNA"/>
</dbReference>
<feature type="region of interest" description="Disordered" evidence="3">
    <location>
        <begin position="1"/>
        <end position="55"/>
    </location>
</feature>
<accession>A0A167NQT1</accession>
<dbReference type="GO" id="GO:0030488">
    <property type="term" value="P:tRNA methylation"/>
    <property type="evidence" value="ECO:0007669"/>
    <property type="project" value="TreeGrafter"/>
</dbReference>
<reference evidence="5 6" key="1">
    <citation type="journal article" date="2016" name="Genome Biol. Evol.">
        <title>Divergent and convergent evolution of fungal pathogenicity.</title>
        <authorList>
            <person name="Shang Y."/>
            <person name="Xiao G."/>
            <person name="Zheng P."/>
            <person name="Cen K."/>
            <person name="Zhan S."/>
            <person name="Wang C."/>
        </authorList>
    </citation>
    <scope>NUCLEOTIDE SEQUENCE [LARGE SCALE GENOMIC DNA]</scope>
    <source>
        <strain evidence="5 6">RCEF 264</strain>
    </source>
</reference>
<dbReference type="EC" id="2.5.1.114" evidence="1"/>
<comment type="caution">
    <text evidence="5">The sequence shown here is derived from an EMBL/GenBank/DDBJ whole genome shotgun (WGS) entry which is preliminary data.</text>
</comment>
<dbReference type="InterPro" id="IPR026274">
    <property type="entry name" value="tRNA_wybutosine_synth_prot_2"/>
</dbReference>
<dbReference type="GO" id="GO:0102522">
    <property type="term" value="F:tRNA 4-demethylwyosine alpha-amino-alpha-carboxypropyltransferase activity"/>
    <property type="evidence" value="ECO:0007669"/>
    <property type="project" value="UniProtKB-EC"/>
</dbReference>
<dbReference type="GO" id="GO:0005737">
    <property type="term" value="C:cytoplasm"/>
    <property type="evidence" value="ECO:0007669"/>
    <property type="project" value="TreeGrafter"/>
</dbReference>
<dbReference type="PROSITE" id="PS51684">
    <property type="entry name" value="SAM_MT_TRM5_TYW2"/>
    <property type="match status" value="1"/>
</dbReference>